<accession>S0FXB2</accession>
<evidence type="ECO:0000256" key="2">
    <source>
        <dbReference type="ARBA" id="ARBA00023125"/>
    </source>
</evidence>
<reference evidence="5 6" key="1">
    <citation type="journal article" date="2013" name="Genome Announc.">
        <title>Draft Genome Sequence of the Cellulolytic, Mesophilic, Anaerobic Bacterium Clostridium termitidis Strain CT1112 (DSM 5398).</title>
        <authorList>
            <person name="Lal S."/>
            <person name="Ramachandran U."/>
            <person name="Zhang X."/>
            <person name="Munir R."/>
            <person name="Sparling R."/>
            <person name="Levin D.B."/>
        </authorList>
    </citation>
    <scope>NUCLEOTIDE SEQUENCE [LARGE SCALE GENOMIC DNA]</scope>
    <source>
        <strain evidence="5 6">CT1112</strain>
    </source>
</reference>
<dbReference type="EMBL" id="AORV01000015">
    <property type="protein sequence ID" value="EMS73784.1"/>
    <property type="molecule type" value="Genomic_DNA"/>
</dbReference>
<dbReference type="SUPFAM" id="SSF53822">
    <property type="entry name" value="Periplasmic binding protein-like I"/>
    <property type="match status" value="1"/>
</dbReference>
<dbReference type="STRING" id="1195236.CTER_0181"/>
<evidence type="ECO:0000256" key="3">
    <source>
        <dbReference type="ARBA" id="ARBA00023163"/>
    </source>
</evidence>
<dbReference type="InterPro" id="IPR036390">
    <property type="entry name" value="WH_DNA-bd_sf"/>
</dbReference>
<dbReference type="Gene3D" id="3.40.50.2300">
    <property type="match status" value="2"/>
</dbReference>
<sequence>MKGQPLYLQISNDIINEICNGNIKPGERIMSESELSDKYRVSSITAKNAFIHLCNQGYIVRIKGKGSFVNTAENLNKLSKFRNSRHDRIRASIKAVGLILPTMKTGVDQQLLNAIEYEIARTDYMLLVKITRESQELESAAIRQFILNGVSGLIIFPAETELYNEDILKLSIEQFPFVFVDRYLKGLKANTVTTNNLEITKEAVDGMIKRRGGNIVFISPNSRNSVTFDRMKGFEDALLDNNIPINRNNYCMVDLKVEAFGEKYSIIKTFLHQSQNLNGIFCANQEMAGIVMQILENEYPDRISNLELCCFDGIENRHFKHIRQNINEIAANCVNILLGAIAGETDHIQTVVDAEYII</sequence>
<dbReference type="InterPro" id="IPR028082">
    <property type="entry name" value="Peripla_BP_I"/>
</dbReference>
<dbReference type="InterPro" id="IPR025997">
    <property type="entry name" value="SBP_2_dom"/>
</dbReference>
<dbReference type="eggNOG" id="COG1609">
    <property type="taxonomic scope" value="Bacteria"/>
</dbReference>
<dbReference type="RefSeq" id="WP_004623575.1">
    <property type="nucleotide sequence ID" value="NZ_AORV01000015.1"/>
</dbReference>
<dbReference type="AlphaFoldDB" id="S0FXB2"/>
<dbReference type="GO" id="GO:0003700">
    <property type="term" value="F:DNA-binding transcription factor activity"/>
    <property type="evidence" value="ECO:0007669"/>
    <property type="project" value="InterPro"/>
</dbReference>
<evidence type="ECO:0000259" key="4">
    <source>
        <dbReference type="PROSITE" id="PS50949"/>
    </source>
</evidence>
<dbReference type="Proteomes" id="UP000014155">
    <property type="component" value="Unassembled WGS sequence"/>
</dbReference>
<gene>
    <name evidence="5" type="ORF">CTER_0181</name>
</gene>
<dbReference type="SUPFAM" id="SSF46785">
    <property type="entry name" value="Winged helix' DNA-binding domain"/>
    <property type="match status" value="1"/>
</dbReference>
<proteinExistence type="predicted"/>
<name>S0FXB2_RUMCE</name>
<dbReference type="Pfam" id="PF13407">
    <property type="entry name" value="Peripla_BP_4"/>
    <property type="match status" value="1"/>
</dbReference>
<dbReference type="PATRIC" id="fig|1195236.3.peg.481"/>
<dbReference type="GO" id="GO:0000976">
    <property type="term" value="F:transcription cis-regulatory region binding"/>
    <property type="evidence" value="ECO:0007669"/>
    <property type="project" value="TreeGrafter"/>
</dbReference>
<dbReference type="InterPro" id="IPR036388">
    <property type="entry name" value="WH-like_DNA-bd_sf"/>
</dbReference>
<keyword evidence="6" id="KW-1185">Reference proteome</keyword>
<evidence type="ECO:0000313" key="6">
    <source>
        <dbReference type="Proteomes" id="UP000014155"/>
    </source>
</evidence>
<dbReference type="Pfam" id="PF00392">
    <property type="entry name" value="GntR"/>
    <property type="match status" value="1"/>
</dbReference>
<dbReference type="CDD" id="cd06267">
    <property type="entry name" value="PBP1_LacI_sugar_binding-like"/>
    <property type="match status" value="1"/>
</dbReference>
<dbReference type="PANTHER" id="PTHR30146:SF109">
    <property type="entry name" value="HTH-TYPE TRANSCRIPTIONAL REGULATOR GALS"/>
    <property type="match status" value="1"/>
</dbReference>
<feature type="domain" description="HTH gntR-type" evidence="4">
    <location>
        <begin position="4"/>
        <end position="72"/>
    </location>
</feature>
<keyword evidence="3" id="KW-0804">Transcription</keyword>
<dbReference type="InterPro" id="IPR000524">
    <property type="entry name" value="Tscrpt_reg_HTH_GntR"/>
</dbReference>
<keyword evidence="2" id="KW-0238">DNA-binding</keyword>
<dbReference type="SMART" id="SM00345">
    <property type="entry name" value="HTH_GNTR"/>
    <property type="match status" value="1"/>
</dbReference>
<evidence type="ECO:0000256" key="1">
    <source>
        <dbReference type="ARBA" id="ARBA00023015"/>
    </source>
</evidence>
<protein>
    <submittedName>
        <fullName evidence="5">Transcriptional regulator</fullName>
    </submittedName>
</protein>
<dbReference type="PANTHER" id="PTHR30146">
    <property type="entry name" value="LACI-RELATED TRANSCRIPTIONAL REPRESSOR"/>
    <property type="match status" value="1"/>
</dbReference>
<evidence type="ECO:0000313" key="5">
    <source>
        <dbReference type="EMBL" id="EMS73784.1"/>
    </source>
</evidence>
<keyword evidence="1" id="KW-0805">Transcription regulation</keyword>
<comment type="caution">
    <text evidence="5">The sequence shown here is derived from an EMBL/GenBank/DDBJ whole genome shotgun (WGS) entry which is preliminary data.</text>
</comment>
<dbReference type="CDD" id="cd07377">
    <property type="entry name" value="WHTH_GntR"/>
    <property type="match status" value="1"/>
</dbReference>
<organism evidence="5 6">
    <name type="scientific">Ruminiclostridium cellobioparum subsp. termitidis CT1112</name>
    <dbReference type="NCBI Taxonomy" id="1195236"/>
    <lineage>
        <taxon>Bacteria</taxon>
        <taxon>Bacillati</taxon>
        <taxon>Bacillota</taxon>
        <taxon>Clostridia</taxon>
        <taxon>Eubacteriales</taxon>
        <taxon>Oscillospiraceae</taxon>
        <taxon>Ruminiclostridium</taxon>
    </lineage>
</organism>
<dbReference type="Gene3D" id="1.10.10.10">
    <property type="entry name" value="Winged helix-like DNA-binding domain superfamily/Winged helix DNA-binding domain"/>
    <property type="match status" value="1"/>
</dbReference>
<dbReference type="PROSITE" id="PS50949">
    <property type="entry name" value="HTH_GNTR"/>
    <property type="match status" value="1"/>
</dbReference>